<protein>
    <recommendedName>
        <fullName evidence="4">DUF4383 domain-containing protein</fullName>
    </recommendedName>
</protein>
<proteinExistence type="predicted"/>
<feature type="transmembrane region" description="Helical" evidence="1">
    <location>
        <begin position="91"/>
        <end position="110"/>
    </location>
</feature>
<gene>
    <name evidence="2" type="ORF">MHY01S_09440</name>
</gene>
<sequence>MAQKIDLFMGLVFALLAVLGLFFAPGGLILGFIPSTTGMALVYLITAVVLLYGYFTSDQMAHLVSAVIGVVYAALAIIGFFNSSFVGLPTGGWNIVVNLIAAVVLIYDWLGTPRTAT</sequence>
<dbReference type="EMBL" id="BJXL01000020">
    <property type="protein sequence ID" value="GEM82778.1"/>
    <property type="molecule type" value="Genomic_DNA"/>
</dbReference>
<feature type="transmembrane region" description="Helical" evidence="1">
    <location>
        <begin position="39"/>
        <end position="56"/>
    </location>
</feature>
<dbReference type="RefSeq" id="WP_240637262.1">
    <property type="nucleotide sequence ID" value="NZ_BJXL01000020.1"/>
</dbReference>
<dbReference type="AlphaFoldDB" id="A0A511QZK2"/>
<keyword evidence="1" id="KW-0472">Membrane</keyword>
<keyword evidence="1" id="KW-1133">Transmembrane helix</keyword>
<evidence type="ECO:0000256" key="1">
    <source>
        <dbReference type="SAM" id="Phobius"/>
    </source>
</evidence>
<feature type="transmembrane region" description="Helical" evidence="1">
    <location>
        <begin position="7"/>
        <end position="33"/>
    </location>
</feature>
<evidence type="ECO:0000313" key="2">
    <source>
        <dbReference type="EMBL" id="GEM82778.1"/>
    </source>
</evidence>
<name>A0A511QZK2_9DEIN</name>
<organism evidence="2 3">
    <name type="scientific">Meiothermus hypogaeus NBRC 106114</name>
    <dbReference type="NCBI Taxonomy" id="1227553"/>
    <lineage>
        <taxon>Bacteria</taxon>
        <taxon>Thermotogati</taxon>
        <taxon>Deinococcota</taxon>
        <taxon>Deinococci</taxon>
        <taxon>Thermales</taxon>
        <taxon>Thermaceae</taxon>
        <taxon>Meiothermus</taxon>
    </lineage>
</organism>
<evidence type="ECO:0000313" key="3">
    <source>
        <dbReference type="Proteomes" id="UP000321197"/>
    </source>
</evidence>
<dbReference type="Proteomes" id="UP000321197">
    <property type="component" value="Unassembled WGS sequence"/>
</dbReference>
<reference evidence="2 3" key="1">
    <citation type="submission" date="2019-07" db="EMBL/GenBank/DDBJ databases">
        <title>Whole genome shotgun sequence of Meiothermus hypogaeus NBRC 106114.</title>
        <authorList>
            <person name="Hosoyama A."/>
            <person name="Uohara A."/>
            <person name="Ohji S."/>
            <person name="Ichikawa N."/>
        </authorList>
    </citation>
    <scope>NUCLEOTIDE SEQUENCE [LARGE SCALE GENOMIC DNA]</scope>
    <source>
        <strain evidence="2 3">NBRC 106114</strain>
    </source>
</reference>
<keyword evidence="1" id="KW-0812">Transmembrane</keyword>
<comment type="caution">
    <text evidence="2">The sequence shown here is derived from an EMBL/GenBank/DDBJ whole genome shotgun (WGS) entry which is preliminary data.</text>
</comment>
<evidence type="ECO:0008006" key="4">
    <source>
        <dbReference type="Google" id="ProtNLM"/>
    </source>
</evidence>
<accession>A0A511QZK2</accession>
<feature type="transmembrane region" description="Helical" evidence="1">
    <location>
        <begin position="63"/>
        <end position="85"/>
    </location>
</feature>